<comment type="caution">
    <text evidence="1">The sequence shown here is derived from an EMBL/GenBank/DDBJ whole genome shotgun (WGS) entry which is preliminary data.</text>
</comment>
<dbReference type="RefSeq" id="WP_260104016.1">
    <property type="nucleotide sequence ID" value="NZ_JALXSQ010000011.1"/>
</dbReference>
<reference evidence="1 2" key="1">
    <citation type="submission" date="2022-04" db="EMBL/GenBank/DDBJ databases">
        <title>Human microbiome associated bacterial genomes.</title>
        <authorList>
            <person name="Sandstrom S."/>
            <person name="Salamzade R."/>
            <person name="Kalan L.R."/>
        </authorList>
    </citation>
    <scope>NUCLEOTIDE SEQUENCE [LARGE SCALE GENOMIC DNA]</scope>
    <source>
        <strain evidence="2">p3-SID1799</strain>
    </source>
</reference>
<name>A0ABT2HW28_9MICO</name>
<evidence type="ECO:0000313" key="1">
    <source>
        <dbReference type="EMBL" id="MCT2042520.1"/>
    </source>
</evidence>
<keyword evidence="2" id="KW-1185">Reference proteome</keyword>
<accession>A0ABT2HW28</accession>
<organism evidence="1 2">
    <name type="scientific">Pseudoclavibacter albus</name>
    <dbReference type="NCBI Taxonomy" id="272241"/>
    <lineage>
        <taxon>Bacteria</taxon>
        <taxon>Bacillati</taxon>
        <taxon>Actinomycetota</taxon>
        <taxon>Actinomycetes</taxon>
        <taxon>Micrococcales</taxon>
        <taxon>Microbacteriaceae</taxon>
        <taxon>Pseudoclavibacter</taxon>
    </lineage>
</organism>
<sequence length="81" mass="8797">MEWQRLQLGTAVGLYVLALERSLDEGASAADRTVVLRMGEELGLSSSGMARHRWVIVDDVQPSEVSRSSSSAHSRLKLVSG</sequence>
<evidence type="ECO:0000313" key="2">
    <source>
        <dbReference type="Proteomes" id="UP001525379"/>
    </source>
</evidence>
<protein>
    <submittedName>
        <fullName evidence="1">Uncharacterized protein</fullName>
    </submittedName>
</protein>
<proteinExistence type="predicted"/>
<gene>
    <name evidence="1" type="ORF">M3D15_04125</name>
</gene>
<dbReference type="Proteomes" id="UP001525379">
    <property type="component" value="Unassembled WGS sequence"/>
</dbReference>
<dbReference type="EMBL" id="JALXSQ010000011">
    <property type="protein sequence ID" value="MCT2042520.1"/>
    <property type="molecule type" value="Genomic_DNA"/>
</dbReference>